<dbReference type="InterPro" id="IPR011060">
    <property type="entry name" value="RibuloseP-bd_barrel"/>
</dbReference>
<dbReference type="AlphaFoldDB" id="A0A4R1BZP9"/>
<keyword evidence="12" id="KW-1185">Reference proteome</keyword>
<comment type="similarity">
    <text evidence="3 9">Belongs to the TrpC family.</text>
</comment>
<dbReference type="GO" id="GO:0004425">
    <property type="term" value="F:indole-3-glycerol-phosphate synthase activity"/>
    <property type="evidence" value="ECO:0007669"/>
    <property type="project" value="UniProtKB-UniRule"/>
</dbReference>
<evidence type="ECO:0000313" key="11">
    <source>
        <dbReference type="EMBL" id="TCJ23624.1"/>
    </source>
</evidence>
<dbReference type="PROSITE" id="PS00614">
    <property type="entry name" value="IGPS"/>
    <property type="match status" value="1"/>
</dbReference>
<dbReference type="NCBIfam" id="NF001377">
    <property type="entry name" value="PRK00278.2-4"/>
    <property type="match status" value="1"/>
</dbReference>
<protein>
    <recommendedName>
        <fullName evidence="9">Indole-3-glycerol phosphate synthase</fullName>
        <shortName evidence="9">IGPS</shortName>
        <ecNumber evidence="9">4.1.1.48</ecNumber>
    </recommendedName>
</protein>
<proteinExistence type="inferred from homology"/>
<dbReference type="NCBIfam" id="NF001369">
    <property type="entry name" value="PRK00278.1-1"/>
    <property type="match status" value="1"/>
</dbReference>
<evidence type="ECO:0000256" key="3">
    <source>
        <dbReference type="ARBA" id="ARBA00008737"/>
    </source>
</evidence>
<dbReference type="Proteomes" id="UP000295453">
    <property type="component" value="Unassembled WGS sequence"/>
</dbReference>
<comment type="pathway">
    <text evidence="2 9">Amino-acid biosynthesis; L-tryptophan biosynthesis; L-tryptophan from chorismate: step 4/5.</text>
</comment>
<keyword evidence="8 9" id="KW-0456">Lyase</keyword>
<keyword evidence="5 9" id="KW-0210">Decarboxylase</keyword>
<dbReference type="InterPro" id="IPR013798">
    <property type="entry name" value="Indole-3-glycerol_P_synth_dom"/>
</dbReference>
<keyword evidence="4 9" id="KW-0028">Amino-acid biosynthesis</keyword>
<dbReference type="Gene3D" id="3.20.20.70">
    <property type="entry name" value="Aldolase class I"/>
    <property type="match status" value="1"/>
</dbReference>
<dbReference type="EC" id="4.1.1.48" evidence="9"/>
<evidence type="ECO:0000256" key="4">
    <source>
        <dbReference type="ARBA" id="ARBA00022605"/>
    </source>
</evidence>
<dbReference type="InterPro" id="IPR045186">
    <property type="entry name" value="Indole-3-glycerol_P_synth"/>
</dbReference>
<dbReference type="InterPro" id="IPR001468">
    <property type="entry name" value="Indole-3-GlycerolPSynthase_CS"/>
</dbReference>
<dbReference type="CDD" id="cd00331">
    <property type="entry name" value="IGPS"/>
    <property type="match status" value="1"/>
</dbReference>
<evidence type="ECO:0000256" key="6">
    <source>
        <dbReference type="ARBA" id="ARBA00022822"/>
    </source>
</evidence>
<evidence type="ECO:0000259" key="10">
    <source>
        <dbReference type="Pfam" id="PF00218"/>
    </source>
</evidence>
<comment type="catalytic activity">
    <reaction evidence="1 9">
        <text>1-(2-carboxyphenylamino)-1-deoxy-D-ribulose 5-phosphate + H(+) = (1S,2R)-1-C-(indol-3-yl)glycerol 3-phosphate + CO2 + H2O</text>
        <dbReference type="Rhea" id="RHEA:23476"/>
        <dbReference type="ChEBI" id="CHEBI:15377"/>
        <dbReference type="ChEBI" id="CHEBI:15378"/>
        <dbReference type="ChEBI" id="CHEBI:16526"/>
        <dbReference type="ChEBI" id="CHEBI:58613"/>
        <dbReference type="ChEBI" id="CHEBI:58866"/>
        <dbReference type="EC" id="4.1.1.48"/>
    </reaction>
</comment>
<dbReference type="HAMAP" id="MF_00134_B">
    <property type="entry name" value="IGPS_B"/>
    <property type="match status" value="1"/>
</dbReference>
<dbReference type="SUPFAM" id="SSF51366">
    <property type="entry name" value="Ribulose-phoshate binding barrel"/>
    <property type="match status" value="1"/>
</dbReference>
<accession>A0A4R1BZP9</accession>
<keyword evidence="6 9" id="KW-0822">Tryptophan biosynthesis</keyword>
<evidence type="ECO:0000256" key="9">
    <source>
        <dbReference type="HAMAP-Rule" id="MF_00134"/>
    </source>
</evidence>
<evidence type="ECO:0000256" key="7">
    <source>
        <dbReference type="ARBA" id="ARBA00023141"/>
    </source>
</evidence>
<dbReference type="PANTHER" id="PTHR22854:SF2">
    <property type="entry name" value="INDOLE-3-GLYCEROL-PHOSPHATE SYNTHASE"/>
    <property type="match status" value="1"/>
</dbReference>
<evidence type="ECO:0000256" key="1">
    <source>
        <dbReference type="ARBA" id="ARBA00001633"/>
    </source>
</evidence>
<dbReference type="GO" id="GO:0004640">
    <property type="term" value="F:phosphoribosylanthranilate isomerase activity"/>
    <property type="evidence" value="ECO:0007669"/>
    <property type="project" value="TreeGrafter"/>
</dbReference>
<dbReference type="PANTHER" id="PTHR22854">
    <property type="entry name" value="TRYPTOPHAN BIOSYNTHESIS PROTEIN"/>
    <property type="match status" value="1"/>
</dbReference>
<feature type="domain" description="Indole-3-glycerol phosphate synthase" evidence="10">
    <location>
        <begin position="44"/>
        <end position="294"/>
    </location>
</feature>
<organism evidence="11 12">
    <name type="scientific">Nocardioides jejuensis</name>
    <dbReference type="NCBI Taxonomy" id="2502782"/>
    <lineage>
        <taxon>Bacteria</taxon>
        <taxon>Bacillati</taxon>
        <taxon>Actinomycetota</taxon>
        <taxon>Actinomycetes</taxon>
        <taxon>Propionibacteriales</taxon>
        <taxon>Nocardioidaceae</taxon>
        <taxon>Nocardioides</taxon>
    </lineage>
</organism>
<evidence type="ECO:0000256" key="2">
    <source>
        <dbReference type="ARBA" id="ARBA00004696"/>
    </source>
</evidence>
<gene>
    <name evidence="9 11" type="primary">trpC</name>
    <name evidence="11" type="ORF">EPD65_10140</name>
</gene>
<dbReference type="EMBL" id="SJZJ01000016">
    <property type="protein sequence ID" value="TCJ23624.1"/>
    <property type="molecule type" value="Genomic_DNA"/>
</dbReference>
<dbReference type="Pfam" id="PF00218">
    <property type="entry name" value="IGPS"/>
    <property type="match status" value="1"/>
</dbReference>
<evidence type="ECO:0000313" key="12">
    <source>
        <dbReference type="Proteomes" id="UP000295453"/>
    </source>
</evidence>
<evidence type="ECO:0000256" key="8">
    <source>
        <dbReference type="ARBA" id="ARBA00023239"/>
    </source>
</evidence>
<dbReference type="OrthoDB" id="9804217at2"/>
<comment type="caution">
    <text evidence="11">The sequence shown here is derived from an EMBL/GenBank/DDBJ whole genome shotgun (WGS) entry which is preliminary data.</text>
</comment>
<name>A0A4R1BZP9_9ACTN</name>
<keyword evidence="7 9" id="KW-0057">Aromatic amino acid biosynthesis</keyword>
<evidence type="ECO:0000256" key="5">
    <source>
        <dbReference type="ARBA" id="ARBA00022793"/>
    </source>
</evidence>
<sequence length="303" mass="31818">MDPSVVGWHTEQSTASAVEPGEKRWVRRETLGRVSSASIGGTVLDDIIAGVREDLAAREALLSYDEVVALAQAAPAPRDPMPAFRAAGTSVISEVKRKSPSKGELAEITDPAALAQSYAAGGAHAISVLTEQRRFNGSLDDLRAVRAAVDTPLLRKDFMVTSYQIQEARAAGADLVLLIVAALGDTDLKALFDEATGLGMTVLVEVHDEEETRRAVALGAELIGVNARNLKTLAVDNDTFGRLAALIPDDRVKVAESGITGPADVARFAREGARVVLVGEALVKDGDPEAAVRSMTGLTGVDA</sequence>
<dbReference type="UniPathway" id="UPA00035">
    <property type="reaction ID" value="UER00043"/>
</dbReference>
<dbReference type="InterPro" id="IPR013785">
    <property type="entry name" value="Aldolase_TIM"/>
</dbReference>
<reference evidence="11 12" key="1">
    <citation type="submission" date="2019-03" db="EMBL/GenBank/DDBJ databases">
        <authorList>
            <person name="Kim M.K.M."/>
        </authorList>
    </citation>
    <scope>NUCLEOTIDE SEQUENCE [LARGE SCALE GENOMIC DNA]</scope>
    <source>
        <strain evidence="11 12">18JY15-6</strain>
    </source>
</reference>
<dbReference type="FunFam" id="3.20.20.70:FF:000024">
    <property type="entry name" value="Indole-3-glycerol phosphate synthase"/>
    <property type="match status" value="1"/>
</dbReference>
<dbReference type="GO" id="GO:0000162">
    <property type="term" value="P:L-tryptophan biosynthetic process"/>
    <property type="evidence" value="ECO:0007669"/>
    <property type="project" value="UniProtKB-UniRule"/>
</dbReference>